<accession>A0ABY3YMB3</accession>
<evidence type="ECO:0000256" key="5">
    <source>
        <dbReference type="ARBA" id="ARBA00022692"/>
    </source>
</evidence>
<dbReference type="NCBIfam" id="TIGR00054">
    <property type="entry name" value="RIP metalloprotease RseP"/>
    <property type="match status" value="1"/>
</dbReference>
<evidence type="ECO:0000256" key="6">
    <source>
        <dbReference type="ARBA" id="ARBA00022801"/>
    </source>
</evidence>
<evidence type="ECO:0000256" key="10">
    <source>
        <dbReference type="ARBA" id="ARBA00023136"/>
    </source>
</evidence>
<keyword evidence="8 11" id="KW-1133">Transmembrane helix</keyword>
<dbReference type="PANTHER" id="PTHR42837:SF2">
    <property type="entry name" value="MEMBRANE METALLOPROTEASE ARASP2, CHLOROPLASTIC-RELATED"/>
    <property type="match status" value="1"/>
</dbReference>
<feature type="transmembrane region" description="Helical" evidence="11">
    <location>
        <begin position="408"/>
        <end position="429"/>
    </location>
</feature>
<dbReference type="InterPro" id="IPR001478">
    <property type="entry name" value="PDZ"/>
</dbReference>
<keyword evidence="7 11" id="KW-0862">Zinc</keyword>
<keyword evidence="6 11" id="KW-0378">Hydrolase</keyword>
<dbReference type="SMART" id="SM00228">
    <property type="entry name" value="PDZ"/>
    <property type="match status" value="1"/>
</dbReference>
<comment type="similarity">
    <text evidence="3 11">Belongs to the peptidase M50B family.</text>
</comment>
<evidence type="ECO:0000256" key="3">
    <source>
        <dbReference type="ARBA" id="ARBA00007931"/>
    </source>
</evidence>
<feature type="transmembrane region" description="Helical" evidence="11">
    <location>
        <begin position="360"/>
        <end position="381"/>
    </location>
</feature>
<comment type="cofactor">
    <cofactor evidence="1 11">
        <name>Zn(2+)</name>
        <dbReference type="ChEBI" id="CHEBI:29105"/>
    </cofactor>
</comment>
<dbReference type="GO" id="GO:0008237">
    <property type="term" value="F:metallopeptidase activity"/>
    <property type="evidence" value="ECO:0007669"/>
    <property type="project" value="UniProtKB-KW"/>
</dbReference>
<proteinExistence type="inferred from homology"/>
<evidence type="ECO:0000256" key="8">
    <source>
        <dbReference type="ARBA" id="ARBA00022989"/>
    </source>
</evidence>
<organism evidence="13 14">
    <name type="scientific">Zhouia spongiae</name>
    <dbReference type="NCBI Taxonomy" id="2202721"/>
    <lineage>
        <taxon>Bacteria</taxon>
        <taxon>Pseudomonadati</taxon>
        <taxon>Bacteroidota</taxon>
        <taxon>Flavobacteriia</taxon>
        <taxon>Flavobacteriales</taxon>
        <taxon>Flavobacteriaceae</taxon>
        <taxon>Zhouia</taxon>
    </lineage>
</organism>
<dbReference type="SUPFAM" id="SSF50156">
    <property type="entry name" value="PDZ domain-like"/>
    <property type="match status" value="2"/>
</dbReference>
<dbReference type="Gene3D" id="2.30.42.10">
    <property type="match status" value="1"/>
</dbReference>
<evidence type="ECO:0000256" key="11">
    <source>
        <dbReference type="RuleBase" id="RU362031"/>
    </source>
</evidence>
<evidence type="ECO:0000313" key="14">
    <source>
        <dbReference type="Proteomes" id="UP000829476"/>
    </source>
</evidence>
<keyword evidence="10 11" id="KW-0472">Membrane</keyword>
<dbReference type="Pfam" id="PF02163">
    <property type="entry name" value="Peptidase_M50"/>
    <property type="match status" value="1"/>
</dbReference>
<keyword evidence="14" id="KW-1185">Reference proteome</keyword>
<protein>
    <recommendedName>
        <fullName evidence="11">Zinc metalloprotease</fullName>
        <ecNumber evidence="11">3.4.24.-</ecNumber>
    </recommendedName>
</protein>
<dbReference type="PANTHER" id="PTHR42837">
    <property type="entry name" value="REGULATOR OF SIGMA-E PROTEASE RSEP"/>
    <property type="match status" value="1"/>
</dbReference>
<keyword evidence="9 11" id="KW-0482">Metalloprotease</keyword>
<feature type="transmembrane region" description="Helical" evidence="11">
    <location>
        <begin position="101"/>
        <end position="125"/>
    </location>
</feature>
<evidence type="ECO:0000256" key="4">
    <source>
        <dbReference type="ARBA" id="ARBA00022670"/>
    </source>
</evidence>
<feature type="domain" description="PDZ" evidence="12">
    <location>
        <begin position="206"/>
        <end position="275"/>
    </location>
</feature>
<dbReference type="InterPro" id="IPR036034">
    <property type="entry name" value="PDZ_sf"/>
</dbReference>
<evidence type="ECO:0000256" key="9">
    <source>
        <dbReference type="ARBA" id="ARBA00023049"/>
    </source>
</evidence>
<gene>
    <name evidence="13" type="primary">rseP</name>
    <name evidence="13" type="ORF">MQE36_14545</name>
</gene>
<dbReference type="CDD" id="cd06163">
    <property type="entry name" value="S2P-M50_PDZ_RseP-like"/>
    <property type="match status" value="1"/>
</dbReference>
<comment type="subcellular location">
    <subcellularLocation>
        <location evidence="2">Membrane</location>
        <topology evidence="2">Multi-pass membrane protein</topology>
    </subcellularLocation>
</comment>
<dbReference type="Proteomes" id="UP000829476">
    <property type="component" value="Chromosome"/>
</dbReference>
<dbReference type="InterPro" id="IPR041489">
    <property type="entry name" value="PDZ_6"/>
</dbReference>
<evidence type="ECO:0000256" key="1">
    <source>
        <dbReference type="ARBA" id="ARBA00001947"/>
    </source>
</evidence>
<dbReference type="EMBL" id="CP094326">
    <property type="protein sequence ID" value="UNY98298.1"/>
    <property type="molecule type" value="Genomic_DNA"/>
</dbReference>
<keyword evidence="4" id="KW-0645">Protease</keyword>
<reference evidence="13 14" key="1">
    <citation type="journal article" date="2018" name="Int. J. Syst. Evol. Microbiol.">
        <title>Zhouia spongiae sp. nov., isolated from a marine sponge.</title>
        <authorList>
            <person name="Zhuang L."/>
            <person name="Lin B."/>
            <person name="Qin F."/>
            <person name="Luo L."/>
        </authorList>
    </citation>
    <scope>NUCLEOTIDE SEQUENCE [LARGE SCALE GENOMIC DNA]</scope>
    <source>
        <strain evidence="13 14">HN-Y44</strain>
    </source>
</reference>
<keyword evidence="5 11" id="KW-0812">Transmembrane</keyword>
<dbReference type="EC" id="3.4.24.-" evidence="11"/>
<dbReference type="InterPro" id="IPR008915">
    <property type="entry name" value="Peptidase_M50"/>
</dbReference>
<keyword evidence="11" id="KW-0479">Metal-binding</keyword>
<sequence>MIMILQLILGLGLLVFLHELGHFLFARLFGMRVEKFVIFMDLFDVKLFKFKKGETEYSMGWLPIGGYVKISGMVDESMDTEHMSQEPKPWEFRYFPAWKRIIVLLGGIIVNLITGLVIYWGILYFGEKNYLPNNNVTEGIYAYEPGESLGFQNGDIISKVNDKKVKRFKDAYPNNLFNSNKIEVIRDGSTQTIITPPVFENMRSKNSLLFSNANHKFTIDSIVENSPAYNVGLKKGDVITTINNHEVSVFGDIRNILLFKSNNKDSLKISIDRNGEKLNLSTLFDYSSVLGIVSYSHYTTKKYGILEALYYGYKTSIDMLDKNLAGFKAIFANKIEVTKSVTGPIGIAKIYGDEFSAMKFWQITALISLVLAITNLLPIPALDGGQILIIMIESIIGKELPDRIKTSIQITGLVIIFGLLIFTTINDIINF</sequence>
<name>A0ABY3YMB3_9FLAO</name>
<dbReference type="Pfam" id="PF17820">
    <property type="entry name" value="PDZ_6"/>
    <property type="match status" value="1"/>
</dbReference>
<evidence type="ECO:0000313" key="13">
    <source>
        <dbReference type="EMBL" id="UNY98298.1"/>
    </source>
</evidence>
<evidence type="ECO:0000259" key="12">
    <source>
        <dbReference type="SMART" id="SM00228"/>
    </source>
</evidence>
<dbReference type="RefSeq" id="WP_242936705.1">
    <property type="nucleotide sequence ID" value="NZ_CP094326.1"/>
</dbReference>
<evidence type="ECO:0000256" key="2">
    <source>
        <dbReference type="ARBA" id="ARBA00004141"/>
    </source>
</evidence>
<dbReference type="InterPro" id="IPR004387">
    <property type="entry name" value="Pept_M50_Zn"/>
</dbReference>
<evidence type="ECO:0000256" key="7">
    <source>
        <dbReference type="ARBA" id="ARBA00022833"/>
    </source>
</evidence>